<sequence>MTWDKYGQLKPSGGDWLTTRSPTFSRTCPFAPASMNEDELATIQFPSASHIDGHIGRFEAAYVGHAEEQGFRAEGSSGGMVSWVAAELLKRGLVDGIVHVAPSEDPHTDGRHFRYRVSRTLKEVRGGAKSRYYPVELSAALSIIRAEPGKYAVIGIPCFIKAVNLLRIEDPLLRERIAFTLGLVCGHMKSSRFVESLAWQMQVDLQAVTAIDYRIKDTDRPANWYTAQFLLGSGERRRKDWWHLVDGDWGSGFFQNSACDFCDDVVAETADISFGDAWVEPYSSDGRGTNIVVVRSACLHRLLEEANGEGRLRLRAVDAGFVHDTQAAGFRQRREGLAFRLDRRGDRLPLRKRVDPCRHGLGTRRKLIYLLRRAISRWSHRMFRLARMTGCPPIYLFWAKTVLGLYRALAYSRGRVGGLCDRLLGDLPPSGSKS</sequence>
<dbReference type="Proteomes" id="UP000237682">
    <property type="component" value="Unassembled WGS sequence"/>
</dbReference>
<accession>A0A2S9QIA9</accession>
<dbReference type="AlphaFoldDB" id="A0A2S9QIA9"/>
<dbReference type="GO" id="GO:0052592">
    <property type="term" value="F:oxidoreductase activity, acting on CH or CH2 groups, with an iron-sulfur protein as acceptor"/>
    <property type="evidence" value="ECO:0007669"/>
    <property type="project" value="TreeGrafter"/>
</dbReference>
<evidence type="ECO:0000256" key="4">
    <source>
        <dbReference type="ARBA" id="ARBA00023004"/>
    </source>
</evidence>
<name>A0A2S9QIA9_9HYPH</name>
<evidence type="ECO:0000313" key="8">
    <source>
        <dbReference type="EMBL" id="PRH89073.1"/>
    </source>
</evidence>
<dbReference type="PANTHER" id="PTHR31332:SF6">
    <property type="entry name" value="FORMATE DEHYDROGENASE SUBUNIT BETA"/>
    <property type="match status" value="1"/>
</dbReference>
<dbReference type="InterPro" id="IPR045220">
    <property type="entry name" value="FRHB/FDHB/HCAR-like"/>
</dbReference>
<evidence type="ECO:0000259" key="6">
    <source>
        <dbReference type="Pfam" id="PF04422"/>
    </source>
</evidence>
<protein>
    <submittedName>
        <fullName evidence="8">Coenzyme F420 hydrogenase</fullName>
    </submittedName>
</protein>
<evidence type="ECO:0000256" key="2">
    <source>
        <dbReference type="ARBA" id="ARBA00022723"/>
    </source>
</evidence>
<dbReference type="Pfam" id="PF04422">
    <property type="entry name" value="FrhB_FdhB_N"/>
    <property type="match status" value="1"/>
</dbReference>
<dbReference type="GO" id="GO:0051536">
    <property type="term" value="F:iron-sulfur cluster binding"/>
    <property type="evidence" value="ECO:0007669"/>
    <property type="project" value="UniProtKB-KW"/>
</dbReference>
<evidence type="ECO:0000256" key="3">
    <source>
        <dbReference type="ARBA" id="ARBA00023002"/>
    </source>
</evidence>
<feature type="domain" description="Coenzyme F420 hydrogenase/dehydrogenase beta subunit C-terminal" evidence="7">
    <location>
        <begin position="150"/>
        <end position="318"/>
    </location>
</feature>
<dbReference type="InterPro" id="IPR007525">
    <property type="entry name" value="FrhB_FdhB_C"/>
</dbReference>
<dbReference type="GO" id="GO:0046872">
    <property type="term" value="F:metal ion binding"/>
    <property type="evidence" value="ECO:0007669"/>
    <property type="project" value="UniProtKB-KW"/>
</dbReference>
<evidence type="ECO:0000256" key="5">
    <source>
        <dbReference type="ARBA" id="ARBA00023014"/>
    </source>
</evidence>
<dbReference type="PANTHER" id="PTHR31332">
    <property type="entry name" value="7-HYDROXYMETHYL CHLOROPHYLL A REDUCTASE, CHLOROPLASTIC"/>
    <property type="match status" value="1"/>
</dbReference>
<keyword evidence="3" id="KW-0560">Oxidoreductase</keyword>
<proteinExistence type="predicted"/>
<evidence type="ECO:0000256" key="1">
    <source>
        <dbReference type="ARBA" id="ARBA00001974"/>
    </source>
</evidence>
<evidence type="ECO:0000259" key="7">
    <source>
        <dbReference type="Pfam" id="PF04432"/>
    </source>
</evidence>
<reference evidence="8 9" key="1">
    <citation type="submission" date="2018-02" db="EMBL/GenBank/DDBJ databases">
        <title>Whole genome sequencing of endophytic bacterium.</title>
        <authorList>
            <person name="Eedara R."/>
            <person name="Podile A.R."/>
        </authorList>
    </citation>
    <scope>NUCLEOTIDE SEQUENCE [LARGE SCALE GENOMIC DNA]</scope>
    <source>
        <strain evidence="8 9">RP1T</strain>
    </source>
</reference>
<comment type="caution">
    <text evidence="8">The sequence shown here is derived from an EMBL/GenBank/DDBJ whole genome shotgun (WGS) entry which is preliminary data.</text>
</comment>
<evidence type="ECO:0000313" key="9">
    <source>
        <dbReference type="Proteomes" id="UP000237682"/>
    </source>
</evidence>
<organism evidence="8 9">
    <name type="scientific">Labrys okinawensis</name>
    <dbReference type="NCBI Taxonomy" id="346911"/>
    <lineage>
        <taxon>Bacteria</taxon>
        <taxon>Pseudomonadati</taxon>
        <taxon>Pseudomonadota</taxon>
        <taxon>Alphaproteobacteria</taxon>
        <taxon>Hyphomicrobiales</taxon>
        <taxon>Xanthobacteraceae</taxon>
        <taxon>Labrys</taxon>
    </lineage>
</organism>
<keyword evidence="9" id="KW-1185">Reference proteome</keyword>
<keyword evidence="2" id="KW-0479">Metal-binding</keyword>
<feature type="domain" description="Coenzyme F420 hydrogenase/dehydrogenase beta subunit N-terminal" evidence="6">
    <location>
        <begin position="62"/>
        <end position="141"/>
    </location>
</feature>
<keyword evidence="5" id="KW-0411">Iron-sulfur</keyword>
<dbReference type="Pfam" id="PF04432">
    <property type="entry name" value="FrhB_FdhB_C"/>
    <property type="match status" value="1"/>
</dbReference>
<comment type="cofactor">
    <cofactor evidence="1">
        <name>FAD</name>
        <dbReference type="ChEBI" id="CHEBI:57692"/>
    </cofactor>
</comment>
<dbReference type="EMBL" id="PUEJ01000001">
    <property type="protein sequence ID" value="PRH89073.1"/>
    <property type="molecule type" value="Genomic_DNA"/>
</dbReference>
<dbReference type="OrthoDB" id="3247493at2"/>
<keyword evidence="4" id="KW-0408">Iron</keyword>
<gene>
    <name evidence="8" type="ORF">C5L14_00290</name>
</gene>
<dbReference type="InterPro" id="IPR007516">
    <property type="entry name" value="Co_F420_Hydgase/DH_bsu_N"/>
</dbReference>